<dbReference type="PROSITE" id="PS50222">
    <property type="entry name" value="EF_HAND_2"/>
    <property type="match status" value="1"/>
</dbReference>
<name>A0AAV8YKP9_9CUCU</name>
<dbReference type="GO" id="GO:0005509">
    <property type="term" value="F:calcium ion binding"/>
    <property type="evidence" value="ECO:0007669"/>
    <property type="project" value="InterPro"/>
</dbReference>
<accession>A0AAV8YKP9</accession>
<dbReference type="InterPro" id="IPR011992">
    <property type="entry name" value="EF-hand-dom_pair"/>
</dbReference>
<comment type="caution">
    <text evidence="2">The sequence shown here is derived from an EMBL/GenBank/DDBJ whole genome shotgun (WGS) entry which is preliminary data.</text>
</comment>
<dbReference type="Proteomes" id="UP001162162">
    <property type="component" value="Unassembled WGS sequence"/>
</dbReference>
<evidence type="ECO:0000313" key="3">
    <source>
        <dbReference type="Proteomes" id="UP001162162"/>
    </source>
</evidence>
<evidence type="ECO:0000259" key="1">
    <source>
        <dbReference type="PROSITE" id="PS50222"/>
    </source>
</evidence>
<dbReference type="AlphaFoldDB" id="A0AAV8YKP9"/>
<evidence type="ECO:0000313" key="2">
    <source>
        <dbReference type="EMBL" id="KAJ8952198.1"/>
    </source>
</evidence>
<proteinExistence type="predicted"/>
<dbReference type="SUPFAM" id="SSF47473">
    <property type="entry name" value="EF-hand"/>
    <property type="match status" value="1"/>
</dbReference>
<dbReference type="EMBL" id="JAPWTK010000072">
    <property type="protein sequence ID" value="KAJ8952198.1"/>
    <property type="molecule type" value="Genomic_DNA"/>
</dbReference>
<dbReference type="PANTHER" id="PTHR46763">
    <property type="entry name" value="DYNEIN REGULATORY COMPLEX PROTEIN 8"/>
    <property type="match status" value="1"/>
</dbReference>
<dbReference type="PANTHER" id="PTHR46763:SF1">
    <property type="entry name" value="DYNEIN REGULATORY COMPLEX PROTEIN 8"/>
    <property type="match status" value="1"/>
</dbReference>
<dbReference type="Gene3D" id="1.10.238.10">
    <property type="entry name" value="EF-hand"/>
    <property type="match status" value="1"/>
</dbReference>
<organism evidence="2 3">
    <name type="scientific">Aromia moschata</name>
    <dbReference type="NCBI Taxonomy" id="1265417"/>
    <lineage>
        <taxon>Eukaryota</taxon>
        <taxon>Metazoa</taxon>
        <taxon>Ecdysozoa</taxon>
        <taxon>Arthropoda</taxon>
        <taxon>Hexapoda</taxon>
        <taxon>Insecta</taxon>
        <taxon>Pterygota</taxon>
        <taxon>Neoptera</taxon>
        <taxon>Endopterygota</taxon>
        <taxon>Coleoptera</taxon>
        <taxon>Polyphaga</taxon>
        <taxon>Cucujiformia</taxon>
        <taxon>Chrysomeloidea</taxon>
        <taxon>Cerambycidae</taxon>
        <taxon>Cerambycinae</taxon>
        <taxon>Callichromatini</taxon>
        <taxon>Aromia</taxon>
    </lineage>
</organism>
<feature type="domain" description="EF-hand" evidence="1">
    <location>
        <begin position="18"/>
        <end position="53"/>
    </location>
</feature>
<protein>
    <recommendedName>
        <fullName evidence="1">EF-hand domain-containing protein</fullName>
    </recommendedName>
</protein>
<gene>
    <name evidence="2" type="ORF">NQ318_022648</name>
</gene>
<reference evidence="2" key="1">
    <citation type="journal article" date="2023" name="Insect Mol. Biol.">
        <title>Genome sequencing provides insights into the evolution of gene families encoding plant cell wall-degrading enzymes in longhorned beetles.</title>
        <authorList>
            <person name="Shin N.R."/>
            <person name="Okamura Y."/>
            <person name="Kirsch R."/>
            <person name="Pauchet Y."/>
        </authorList>
    </citation>
    <scope>NUCLEOTIDE SEQUENCE</scope>
    <source>
        <strain evidence="2">AMC_N1</strain>
    </source>
</reference>
<dbReference type="InterPro" id="IPR002048">
    <property type="entry name" value="EF_hand_dom"/>
</dbReference>
<keyword evidence="3" id="KW-1185">Reference proteome</keyword>
<sequence length="98" mass="10867">MEDDDDEEKEIPVPINNDLERKIADAFEVFDHAGNKTIDVREVATIIRGLGCCPSEAEIQEIIVAIENPQVPRQRPFGPVPALCVPNCCRAQTVNLLI</sequence>